<dbReference type="Pfam" id="PF02463">
    <property type="entry name" value="SMC_N"/>
    <property type="match status" value="1"/>
</dbReference>
<name>A0A1F6WN76_9BACT</name>
<feature type="domain" description="RecF/RecN/SMC N-terminal" evidence="2">
    <location>
        <begin position="3"/>
        <end position="751"/>
    </location>
</feature>
<dbReference type="InterPro" id="IPR027417">
    <property type="entry name" value="P-loop_NTPase"/>
</dbReference>
<accession>A0A1F6WN76</accession>
<evidence type="ECO:0000313" key="4">
    <source>
        <dbReference type="Proteomes" id="UP000178184"/>
    </source>
</evidence>
<reference evidence="3 4" key="1">
    <citation type="journal article" date="2016" name="Nat. Commun.">
        <title>Thousands of microbial genomes shed light on interconnected biogeochemical processes in an aquifer system.</title>
        <authorList>
            <person name="Anantharaman K."/>
            <person name="Brown C.T."/>
            <person name="Hug L.A."/>
            <person name="Sharon I."/>
            <person name="Castelle C.J."/>
            <person name="Probst A.J."/>
            <person name="Thomas B.C."/>
            <person name="Singh A."/>
            <person name="Wilkins M.J."/>
            <person name="Karaoz U."/>
            <person name="Brodie E.L."/>
            <person name="Williams K.H."/>
            <person name="Hubbard S.S."/>
            <person name="Banfield J.F."/>
        </authorList>
    </citation>
    <scope>NUCLEOTIDE SEQUENCE [LARGE SCALE GENOMIC DNA]</scope>
</reference>
<evidence type="ECO:0000259" key="2">
    <source>
        <dbReference type="Pfam" id="PF02463"/>
    </source>
</evidence>
<dbReference type="EMBL" id="MFUO01000031">
    <property type="protein sequence ID" value="OGI83266.1"/>
    <property type="molecule type" value="Genomic_DNA"/>
</dbReference>
<dbReference type="AlphaFoldDB" id="A0A1F6WN76"/>
<proteinExistence type="predicted"/>
<organism evidence="3 4">
    <name type="scientific">Candidatus Nomurabacteria bacterium RIFCSPLOWO2_01_FULL_33_17</name>
    <dbReference type="NCBI Taxonomy" id="1801764"/>
    <lineage>
        <taxon>Bacteria</taxon>
        <taxon>Candidatus Nomuraibacteriota</taxon>
    </lineage>
</organism>
<protein>
    <recommendedName>
        <fullName evidence="2">RecF/RecN/SMC N-terminal domain-containing protein</fullName>
    </recommendedName>
</protein>
<feature type="coiled-coil region" evidence="1">
    <location>
        <begin position="401"/>
        <end position="428"/>
    </location>
</feature>
<dbReference type="SUPFAM" id="SSF52540">
    <property type="entry name" value="P-loop containing nucleoside triphosphate hydrolases"/>
    <property type="match status" value="1"/>
</dbReference>
<evidence type="ECO:0000313" key="3">
    <source>
        <dbReference type="EMBL" id="OGI83266.1"/>
    </source>
</evidence>
<gene>
    <name evidence="3" type="ORF">A2903_02730</name>
</gene>
<dbReference type="InterPro" id="IPR003395">
    <property type="entry name" value="RecF/RecN/SMC_N"/>
</dbReference>
<evidence type="ECO:0000256" key="1">
    <source>
        <dbReference type="SAM" id="Coils"/>
    </source>
</evidence>
<dbReference type="STRING" id="1801764.A2903_02730"/>
<dbReference type="Gene3D" id="3.40.50.300">
    <property type="entry name" value="P-loop containing nucleotide triphosphate hydrolases"/>
    <property type="match status" value="2"/>
</dbReference>
<comment type="caution">
    <text evidence="3">The sequence shown here is derived from an EMBL/GenBank/DDBJ whole genome shotgun (WGS) entry which is preliminary data.</text>
</comment>
<sequence>MTLRTLEINGFKSFGKKSSISVDAPITAIVGPNGSGKSNVVEAMRFVLGEQSMKSLRGKGTSDLLFKGSKLSNAVNKLKVEIFFDNKKRKLSLSNDIGKNISLDFDTVSIAREFYADGHSVYSIQGSEVRLKDVTDLLASVHIGSSGHHIISQGQADRLLTASAKERRAMIDDALGLRIYEIRIRDSMRKLEKSKINISEIMSARRELAPHLNFLRKQVEKLNEAEEARRELSRRYFHYEKSTRSIVSTRHDLLNKELFNIETELTLYKNTDESPEPALENNEISSIKESIERINAEKSVLLRTRESLERQLGRTEGLIEAFRKPHVSNNSVDQDVVISREKFIRFCEEINNELENVINNPTTDFHLISTSLRELGKKVKSFLDNYKGVSGNTQDKIEKPINSLSDNNEELNQALQLEDSLKKEIEKNIESVRLLDVDEKLQLKTLQDKEIQIRSSEAEKYKARVEKTRLLGEKSKVESDLERILQDKMLMDEEKKLFEPFLINSLDHAETDAPLGKEALVIERRALERLRLKLEDIGGGSGGDIIAEFETTKERDEYLSKELADLNNSIESLLKLISDLRETVRLEFSKGIDKINVFFAEFFKLMFGGGNAFLSLVSELKKDIKLEIDSLDDESLDDDEEESLLPKFERGVNIHVDLPNKKVKELTMLSGGERSLVSIALLFAISQVNPPPFLVLDETDAALDEANSRRYGDMLEKLSSHTQLIVVTHNRETMSRAGTIYGVTMNSDSVSKLLSIEFADATKIAK</sequence>
<dbReference type="Proteomes" id="UP000178184">
    <property type="component" value="Unassembled WGS sequence"/>
</dbReference>
<dbReference type="PANTHER" id="PTHR43977">
    <property type="entry name" value="STRUCTURAL MAINTENANCE OF CHROMOSOMES PROTEIN 3"/>
    <property type="match status" value="1"/>
</dbReference>
<feature type="coiled-coil region" evidence="1">
    <location>
        <begin position="215"/>
        <end position="242"/>
    </location>
</feature>
<keyword evidence="1" id="KW-0175">Coiled coil</keyword>